<dbReference type="InterPro" id="IPR027417">
    <property type="entry name" value="P-loop_NTPase"/>
</dbReference>
<protein>
    <submittedName>
        <fullName evidence="5">ATP-binding cassette sub-family A member 3-like protein</fullName>
    </submittedName>
</protein>
<dbReference type="PANTHER" id="PTHR19229">
    <property type="entry name" value="ATP-BINDING CASSETTE TRANSPORTER SUBFAMILY A ABCA"/>
    <property type="match status" value="1"/>
</dbReference>
<evidence type="ECO:0000313" key="6">
    <source>
        <dbReference type="EMBL" id="RWS16242.1"/>
    </source>
</evidence>
<dbReference type="GO" id="GO:0016887">
    <property type="term" value="F:ATP hydrolysis activity"/>
    <property type="evidence" value="ECO:0007669"/>
    <property type="project" value="InterPro"/>
</dbReference>
<dbReference type="AlphaFoldDB" id="A0A3S3PJ30"/>
<dbReference type="PROSITE" id="PS00211">
    <property type="entry name" value="ABC_TRANSPORTER_1"/>
    <property type="match status" value="1"/>
</dbReference>
<evidence type="ECO:0000256" key="2">
    <source>
        <dbReference type="ARBA" id="ARBA00022840"/>
    </source>
</evidence>
<feature type="transmembrane region" description="Helical" evidence="3">
    <location>
        <begin position="13"/>
        <end position="34"/>
    </location>
</feature>
<dbReference type="PANTHER" id="PTHR19229:SF250">
    <property type="entry name" value="ABC TRANSPORTER DOMAIN-CONTAINING PROTEIN-RELATED"/>
    <property type="match status" value="1"/>
</dbReference>
<sequence length="389" mass="43988">MYEIDVNKFLEQVAFQFTLSLVFFALIIVIEASIDIYNQERGEEQTPRLLVEEDSDVTAERQKTEMILKQKQMKKFAFLAYNVTKTYEVLPVVDHLSFTVASKQCFGLLGANGAGKTTTFRMLIGDTRMDSGEAFIGDLSIFSNRKQYRQEIGYCPQFDALIPNLTGKEMLCLFARLRGYDEKQLDLVVDSLITSIGLQDYASNIAENYSGGNKRKLSFGLALIGFPTLLLLDEPTTGVDPVARRKIWSVIESAREKCGSSIILTSHSMDECEALCHVIGIMVKGKFRCMGSVQQLKTKFGRGHTITLKVNANLNNAHDMHMWILNHLPNAILKDYHNMMLQYHIEDAQVTLGSLFRTLEALKTELLLEDYQINDTSIEQIFLGFATEQ</sequence>
<evidence type="ECO:0000313" key="5">
    <source>
        <dbReference type="EMBL" id="RWS16226.1"/>
    </source>
</evidence>
<keyword evidence="3" id="KW-0472">Membrane</keyword>
<dbReference type="EMBL" id="NCKU01000266">
    <property type="protein sequence ID" value="RWS16226.1"/>
    <property type="molecule type" value="Genomic_DNA"/>
</dbReference>
<feature type="domain" description="ABC transporter" evidence="4">
    <location>
        <begin position="78"/>
        <end position="309"/>
    </location>
</feature>
<organism evidence="5 7">
    <name type="scientific">Dinothrombium tinctorium</name>
    <dbReference type="NCBI Taxonomy" id="1965070"/>
    <lineage>
        <taxon>Eukaryota</taxon>
        <taxon>Metazoa</taxon>
        <taxon>Ecdysozoa</taxon>
        <taxon>Arthropoda</taxon>
        <taxon>Chelicerata</taxon>
        <taxon>Arachnida</taxon>
        <taxon>Acari</taxon>
        <taxon>Acariformes</taxon>
        <taxon>Trombidiformes</taxon>
        <taxon>Prostigmata</taxon>
        <taxon>Anystina</taxon>
        <taxon>Parasitengona</taxon>
        <taxon>Trombidioidea</taxon>
        <taxon>Trombidiidae</taxon>
        <taxon>Dinothrombium</taxon>
    </lineage>
</organism>
<dbReference type="InterPro" id="IPR003593">
    <property type="entry name" value="AAA+_ATPase"/>
</dbReference>
<dbReference type="CDD" id="cd03263">
    <property type="entry name" value="ABC_subfamily_A"/>
    <property type="match status" value="1"/>
</dbReference>
<dbReference type="SMART" id="SM00382">
    <property type="entry name" value="AAA"/>
    <property type="match status" value="1"/>
</dbReference>
<keyword evidence="3" id="KW-0812">Transmembrane</keyword>
<evidence type="ECO:0000313" key="7">
    <source>
        <dbReference type="Proteomes" id="UP000285301"/>
    </source>
</evidence>
<accession>A0A3S3PJ30</accession>
<dbReference type="Gene3D" id="3.40.50.300">
    <property type="entry name" value="P-loop containing nucleotide triphosphate hydrolases"/>
    <property type="match status" value="1"/>
</dbReference>
<dbReference type="GO" id="GO:0016020">
    <property type="term" value="C:membrane"/>
    <property type="evidence" value="ECO:0007669"/>
    <property type="project" value="InterPro"/>
</dbReference>
<evidence type="ECO:0000259" key="4">
    <source>
        <dbReference type="PROSITE" id="PS50893"/>
    </source>
</evidence>
<dbReference type="GO" id="GO:0005524">
    <property type="term" value="F:ATP binding"/>
    <property type="evidence" value="ECO:0007669"/>
    <property type="project" value="UniProtKB-KW"/>
</dbReference>
<dbReference type="GO" id="GO:0005319">
    <property type="term" value="F:lipid transporter activity"/>
    <property type="evidence" value="ECO:0007669"/>
    <property type="project" value="TreeGrafter"/>
</dbReference>
<dbReference type="OrthoDB" id="6435757at2759"/>
<dbReference type="Pfam" id="PF23321">
    <property type="entry name" value="R1_ABCA1"/>
    <property type="match status" value="1"/>
</dbReference>
<dbReference type="InterPro" id="IPR056264">
    <property type="entry name" value="R2_ABCA1-4-like"/>
</dbReference>
<dbReference type="PROSITE" id="PS50893">
    <property type="entry name" value="ABC_TRANSPORTER_2"/>
    <property type="match status" value="1"/>
</dbReference>
<comment type="caution">
    <text evidence="5">The sequence shown here is derived from an EMBL/GenBank/DDBJ whole genome shotgun (WGS) entry which is preliminary data.</text>
</comment>
<reference evidence="5" key="2">
    <citation type="submission" date="2018-11" db="EMBL/GenBank/DDBJ databases">
        <title>Trombidioid mite genomics.</title>
        <authorList>
            <person name="Dong X."/>
        </authorList>
    </citation>
    <scope>NUCLEOTIDE SEQUENCE</scope>
    <source>
        <strain evidence="5">UoL-WK</strain>
    </source>
</reference>
<dbReference type="FunFam" id="3.40.50.300:FF:002470">
    <property type="entry name" value="ABC transporter, putative"/>
    <property type="match status" value="1"/>
</dbReference>
<dbReference type="InterPro" id="IPR026082">
    <property type="entry name" value="ABCA"/>
</dbReference>
<dbReference type="Pfam" id="PF00005">
    <property type="entry name" value="ABC_tran"/>
    <property type="match status" value="1"/>
</dbReference>
<evidence type="ECO:0000256" key="3">
    <source>
        <dbReference type="SAM" id="Phobius"/>
    </source>
</evidence>
<dbReference type="InterPro" id="IPR003439">
    <property type="entry name" value="ABC_transporter-like_ATP-bd"/>
</dbReference>
<evidence type="ECO:0000256" key="1">
    <source>
        <dbReference type="ARBA" id="ARBA00022741"/>
    </source>
</evidence>
<dbReference type="SUPFAM" id="SSF52540">
    <property type="entry name" value="P-loop containing nucleoside triphosphate hydrolases"/>
    <property type="match status" value="1"/>
</dbReference>
<dbReference type="STRING" id="1965070.A0A3S3PJ30"/>
<reference evidence="5 7" key="1">
    <citation type="journal article" date="2018" name="Gigascience">
        <title>Genomes of trombidid mites reveal novel predicted allergens and laterally-transferred genes associated with secondary metabolism.</title>
        <authorList>
            <person name="Dong X."/>
            <person name="Chaisiri K."/>
            <person name="Xia D."/>
            <person name="Armstrong S.D."/>
            <person name="Fang Y."/>
            <person name="Donnelly M.J."/>
            <person name="Kadowaki T."/>
            <person name="McGarry J.W."/>
            <person name="Darby A.C."/>
            <person name="Makepeace B.L."/>
        </authorList>
    </citation>
    <scope>NUCLEOTIDE SEQUENCE [LARGE SCALE GENOMIC DNA]</scope>
    <source>
        <strain evidence="5">UoL-WK</strain>
    </source>
</reference>
<keyword evidence="7" id="KW-1185">Reference proteome</keyword>
<proteinExistence type="predicted"/>
<dbReference type="Proteomes" id="UP000285301">
    <property type="component" value="Unassembled WGS sequence"/>
</dbReference>
<name>A0A3S3PJ30_9ACAR</name>
<dbReference type="InterPro" id="IPR017871">
    <property type="entry name" value="ABC_transporter-like_CS"/>
</dbReference>
<gene>
    <name evidence="5" type="ORF">B4U79_11127</name>
    <name evidence="6" type="ORF">B4U79_13760</name>
</gene>
<keyword evidence="1" id="KW-0547">Nucleotide-binding</keyword>
<keyword evidence="3" id="KW-1133">Transmembrane helix</keyword>
<dbReference type="GO" id="GO:0140359">
    <property type="term" value="F:ABC-type transporter activity"/>
    <property type="evidence" value="ECO:0007669"/>
    <property type="project" value="InterPro"/>
</dbReference>
<dbReference type="EMBL" id="NCKU01000263">
    <property type="protein sequence ID" value="RWS16242.1"/>
    <property type="molecule type" value="Genomic_DNA"/>
</dbReference>
<keyword evidence="2 5" id="KW-0067">ATP-binding</keyword>